<accession>A0A248K7P5</accession>
<reference evidence="1 2" key="1">
    <citation type="submission" date="2017-06" db="EMBL/GenBank/DDBJ databases">
        <title>Salmonella reference genomes for public health.</title>
        <authorList>
            <person name="Robertson J."/>
            <person name="Yoshida C."/>
            <person name="Gurnik S."/>
            <person name="Nash J."/>
        </authorList>
    </citation>
    <scope>NUCLEOTIDE SEQUENCE [LARGE SCALE GENOMIC DNA]</scope>
    <source>
        <strain evidence="1 2">SA19983605</strain>
    </source>
</reference>
<evidence type="ECO:0000313" key="2">
    <source>
        <dbReference type="Proteomes" id="UP000197991"/>
    </source>
</evidence>
<protein>
    <submittedName>
        <fullName evidence="1">Uncharacterized protein</fullName>
    </submittedName>
</protein>
<evidence type="ECO:0000313" key="1">
    <source>
        <dbReference type="EMBL" id="ASG54309.1"/>
    </source>
</evidence>
<proteinExistence type="predicted"/>
<sequence>MTSVAVTCEPVFAEVFTGRGCHPEFLRRFFQAMKHGRCQRQHCAIRSLHPVDGREKGKLFFAKKEFPVDFFEIL</sequence>
<name>A0A248K7P5_SALBN</name>
<dbReference type="Proteomes" id="UP000197991">
    <property type="component" value="Chromosome"/>
</dbReference>
<keyword evidence="2" id="KW-1185">Reference proteome</keyword>
<dbReference type="AlphaFoldDB" id="A0A248K7P5"/>
<organism evidence="1 2">
    <name type="scientific">Salmonella bongori serovar 66:z41:- str. SA19983605</name>
    <dbReference type="NCBI Taxonomy" id="1243617"/>
    <lineage>
        <taxon>Bacteria</taxon>
        <taxon>Pseudomonadati</taxon>
        <taxon>Pseudomonadota</taxon>
        <taxon>Gammaproteobacteria</taxon>
        <taxon>Enterobacterales</taxon>
        <taxon>Enterobacteriaceae</taxon>
        <taxon>Salmonella</taxon>
    </lineage>
</organism>
<dbReference type="EMBL" id="CP022120">
    <property type="protein sequence ID" value="ASG54309.1"/>
    <property type="molecule type" value="Genomic_DNA"/>
</dbReference>
<gene>
    <name evidence="1" type="ORF">LFZ56_08460</name>
</gene>